<evidence type="ECO:0000256" key="10">
    <source>
        <dbReference type="ARBA" id="ARBA00023180"/>
    </source>
</evidence>
<dbReference type="InterPro" id="IPR018097">
    <property type="entry name" value="EGF_Ca-bd_CS"/>
</dbReference>
<dbReference type="InterPro" id="IPR013032">
    <property type="entry name" value="EGF-like_CS"/>
</dbReference>
<feature type="disulfide bond" evidence="11">
    <location>
        <begin position="473"/>
        <end position="482"/>
    </location>
</feature>
<dbReference type="GO" id="GO:0005509">
    <property type="term" value="F:calcium ion binding"/>
    <property type="evidence" value="ECO:0007669"/>
    <property type="project" value="InterPro"/>
</dbReference>
<evidence type="ECO:0000259" key="15">
    <source>
        <dbReference type="PROSITE" id="PS50026"/>
    </source>
</evidence>
<evidence type="ECO:0000256" key="12">
    <source>
        <dbReference type="SAM" id="MobiDB-lite"/>
    </source>
</evidence>
<feature type="region of interest" description="Disordered" evidence="12">
    <location>
        <begin position="915"/>
        <end position="938"/>
    </location>
</feature>
<dbReference type="GO" id="GO:0005886">
    <property type="term" value="C:plasma membrane"/>
    <property type="evidence" value="ECO:0007669"/>
    <property type="project" value="UniProtKB-ARBA"/>
</dbReference>
<dbReference type="FunFam" id="2.10.25.10:FF:000525">
    <property type="entry name" value="Fat-like cadherin-related tumor suppressor homolog"/>
    <property type="match status" value="1"/>
</dbReference>
<dbReference type="PROSITE" id="PS01180">
    <property type="entry name" value="CUB"/>
    <property type="match status" value="1"/>
</dbReference>
<dbReference type="PANTHER" id="PTHR24049">
    <property type="entry name" value="CRUMBS FAMILY MEMBER"/>
    <property type="match status" value="1"/>
</dbReference>
<protein>
    <submittedName>
        <fullName evidence="17">Uncharacterized protein</fullName>
    </submittedName>
</protein>
<dbReference type="GO" id="GO:0007399">
    <property type="term" value="P:nervous system development"/>
    <property type="evidence" value="ECO:0007669"/>
    <property type="project" value="UniProtKB-ARBA"/>
</dbReference>
<feature type="domain" description="CUB" evidence="14">
    <location>
        <begin position="58"/>
        <end position="181"/>
    </location>
</feature>
<dbReference type="InterPro" id="IPR000859">
    <property type="entry name" value="CUB_dom"/>
</dbReference>
<feature type="domain" description="EGF-like" evidence="15">
    <location>
        <begin position="373"/>
        <end position="408"/>
    </location>
</feature>
<dbReference type="PROSITE" id="PS00022">
    <property type="entry name" value="EGF_1"/>
    <property type="match status" value="8"/>
</dbReference>
<dbReference type="PROSITE" id="PS50026">
    <property type="entry name" value="EGF_3"/>
    <property type="match status" value="7"/>
</dbReference>
<dbReference type="PANTHER" id="PTHR24049:SF29">
    <property type="entry name" value="EGF-LIKE DOMAIN-CONTAINING PROTEIN"/>
    <property type="match status" value="1"/>
</dbReference>
<evidence type="ECO:0000256" key="6">
    <source>
        <dbReference type="ARBA" id="ARBA00022837"/>
    </source>
</evidence>
<dbReference type="GO" id="GO:0120025">
    <property type="term" value="C:plasma membrane bounded cell projection"/>
    <property type="evidence" value="ECO:0007669"/>
    <property type="project" value="UniProtKB-ARBA"/>
</dbReference>
<feature type="compositionally biased region" description="Basic and acidic residues" evidence="12">
    <location>
        <begin position="1025"/>
        <end position="1036"/>
    </location>
</feature>
<feature type="disulfide bond" evidence="11">
    <location>
        <begin position="209"/>
        <end position="218"/>
    </location>
</feature>
<evidence type="ECO:0000256" key="7">
    <source>
        <dbReference type="ARBA" id="ARBA00022989"/>
    </source>
</evidence>
<comment type="caution">
    <text evidence="11">Lacks conserved residue(s) required for the propagation of feature annotation.</text>
</comment>
<dbReference type="InterPro" id="IPR000742">
    <property type="entry name" value="EGF"/>
</dbReference>
<dbReference type="PROSITE" id="PS01187">
    <property type="entry name" value="EGF_CA"/>
    <property type="match status" value="2"/>
</dbReference>
<evidence type="ECO:0000256" key="2">
    <source>
        <dbReference type="ARBA" id="ARBA00022536"/>
    </source>
</evidence>
<feature type="disulfide bond" evidence="11">
    <location>
        <begin position="301"/>
        <end position="311"/>
    </location>
</feature>
<accession>A0A9D4R4V1</accession>
<evidence type="ECO:0000256" key="8">
    <source>
        <dbReference type="ARBA" id="ARBA00023136"/>
    </source>
</evidence>
<feature type="disulfide bond" evidence="11">
    <location>
        <begin position="247"/>
        <end position="256"/>
    </location>
</feature>
<keyword evidence="5" id="KW-0677">Repeat</keyword>
<dbReference type="PROSITE" id="PS01186">
    <property type="entry name" value="EGF_2"/>
    <property type="match status" value="5"/>
</dbReference>
<dbReference type="GO" id="GO:0007157">
    <property type="term" value="P:heterophilic cell-cell adhesion via plasma membrane cell adhesion molecules"/>
    <property type="evidence" value="ECO:0007669"/>
    <property type="project" value="TreeGrafter"/>
</dbReference>
<dbReference type="SUPFAM" id="SSF57196">
    <property type="entry name" value="EGF/Laminin"/>
    <property type="match status" value="3"/>
</dbReference>
<keyword evidence="9 11" id="KW-1015">Disulfide bond</keyword>
<proteinExistence type="predicted"/>
<feature type="compositionally biased region" description="Basic and acidic residues" evidence="12">
    <location>
        <begin position="1106"/>
        <end position="1115"/>
    </location>
</feature>
<keyword evidence="7 13" id="KW-1133">Transmembrane helix</keyword>
<dbReference type="GO" id="GO:0045197">
    <property type="term" value="P:establishment or maintenance of epithelial cell apical/basal polarity"/>
    <property type="evidence" value="ECO:0007669"/>
    <property type="project" value="TreeGrafter"/>
</dbReference>
<feature type="domain" description="Apple" evidence="16">
    <location>
        <begin position="1"/>
        <end position="54"/>
    </location>
</feature>
<comment type="caution">
    <text evidence="17">The sequence shown here is derived from an EMBL/GenBank/DDBJ whole genome shotgun (WGS) entry which is preliminary data.</text>
</comment>
<name>A0A9D4R4V1_DREPO</name>
<sequence length="1220" mass="134961">MEACAGECTLSSGASCNSFAYSKNMSTCGLSKIIASNVSGLMPVEEYSYFLYNGNWPCNVTLNYKYEPRVIASQSYPYVNANNVTCHFTIIAPPSQMVVLHVRKFFITSRECKPEMNSVTIFETNNANATESRIKEGNEIGKLCSEDQISDNLVLSSSTDVYVVIRQSLDAMATRITYHFANASSCTVNPCMNAGSCREDHNASYRCYCQPGYTGLNCQSRLSVCDSKPCLFGGQCIATEDSFLCQCPRGLTGTICDYFTGACYSGPCYNNGTCAPLGSSYTCVCQRGFTGRRCEYDINECFSSPCVHGKCIDHLNRYECECDDAFDGRNCDQDKTLSHCDVFNCRFGTCAFNATGKFCQCFPGFKGDTCNDDIDDCSGNPCAHGSCVDHVNSFECKCHTGFVGKHCDIPSDDPCRYNPCRKGHCSFKNGSFECKCEPGFTGSQCETPLTKCDYMCTNGFCLNRFEFEPTCFCFEGFMGQYCEERCTNGKCPSHHEMNSTSFNPNRSSNIFTSNNAVTKVDINTVSLPLKPTISVDDIILKSSMQSQFEIPASQSDLTRIETMTILGGSSSREKPRTQVLTYDQNPVISHIDTTPDTYITERQSYGGNAHVQSSAHILEPNLMLTSTHTVYSHSYKSESLKATDISASKSDMITSSKLLWSVKTLDHTDNVVTILTTPYTFKTSTEIAPTPVTGTDDAYTDYNQNIVETINVTHITSISTTTFPDSFSNRNQDLKMQSRMTDAEIGSFTAIPKSVNVVPDDGSKGHPMLYTIYSMNVAVPNYTDFASTEPQLHTTEYKTTINAQPPLASTQATSQDTGEDMSDLVKIESVLLGTLFLVLVIVVVGGACVMYRQRHRGAVYLGSQEPPVWNNTFPVSGRQQDTALKKRCSSRDIHKDYMQGNHITTPAVANGYYRRGYEDLSPDDDADDESSASKSSIDGYSTGVMPVVRIGKPVSGQIVSNGLPHVSHRKAHPGTDHYVTTPVIRIQKPEPGQIVSYGTTLKESKYRKQRQRSRPPVYSKPIRRMCSDDSSEHTSSEQEDCIYSVPYLSRQPNRSADDKSQIHYDVIETPVVMISKPVPGQLITWDSRNYDDSAYGGQQLSVENHTIGHDSKGDDNPADQRSLKEISPNKETPLHPVRLESQTAPNSVPHSTCSSNPFFKQNDGSLGLRLSNTYHRWSEGDLDDLLDEMMESENFNPYSRSRDTNAVHIISGVEFGKSEA</sequence>
<dbReference type="CDD" id="cd00054">
    <property type="entry name" value="EGF_CA"/>
    <property type="match status" value="6"/>
</dbReference>
<dbReference type="AlphaFoldDB" id="A0A9D4R4V1"/>
<feature type="domain" description="EGF-like" evidence="15">
    <location>
        <begin position="411"/>
        <end position="446"/>
    </location>
</feature>
<feature type="region of interest" description="Disordered" evidence="12">
    <location>
        <begin position="1105"/>
        <end position="1135"/>
    </location>
</feature>
<dbReference type="EMBL" id="JAIWYP010000003">
    <property type="protein sequence ID" value="KAH3853260.1"/>
    <property type="molecule type" value="Genomic_DNA"/>
</dbReference>
<dbReference type="FunFam" id="2.10.25.10:FF:000472">
    <property type="entry name" value="Uncharacterized protein, isoform A"/>
    <property type="match status" value="1"/>
</dbReference>
<evidence type="ECO:0000259" key="14">
    <source>
        <dbReference type="PROSITE" id="PS01180"/>
    </source>
</evidence>
<dbReference type="Gene3D" id="2.10.25.10">
    <property type="entry name" value="Laminin"/>
    <property type="match status" value="6"/>
</dbReference>
<dbReference type="InterPro" id="IPR051022">
    <property type="entry name" value="Notch_Cell-Fate_Det"/>
</dbReference>
<feature type="disulfide bond" evidence="11">
    <location>
        <begin position="398"/>
        <end position="407"/>
    </location>
</feature>
<dbReference type="Gene3D" id="2.60.120.290">
    <property type="entry name" value="Spermadhesin, CUB domain"/>
    <property type="match status" value="1"/>
</dbReference>
<comment type="subcellular location">
    <subcellularLocation>
        <location evidence="1">Membrane</location>
        <topology evidence="1">Single-pass membrane protein</topology>
    </subcellularLocation>
</comment>
<evidence type="ECO:0000313" key="18">
    <source>
        <dbReference type="Proteomes" id="UP000828390"/>
    </source>
</evidence>
<dbReference type="InterPro" id="IPR000152">
    <property type="entry name" value="EGF-type_Asp/Asn_hydroxyl_site"/>
</dbReference>
<evidence type="ECO:0000256" key="3">
    <source>
        <dbReference type="ARBA" id="ARBA00022692"/>
    </source>
</evidence>
<keyword evidence="4" id="KW-0732">Signal</keyword>
<organism evidence="17 18">
    <name type="scientific">Dreissena polymorpha</name>
    <name type="common">Zebra mussel</name>
    <name type="synonym">Mytilus polymorpha</name>
    <dbReference type="NCBI Taxonomy" id="45954"/>
    <lineage>
        <taxon>Eukaryota</taxon>
        <taxon>Metazoa</taxon>
        <taxon>Spiralia</taxon>
        <taxon>Lophotrochozoa</taxon>
        <taxon>Mollusca</taxon>
        <taxon>Bivalvia</taxon>
        <taxon>Autobranchia</taxon>
        <taxon>Heteroconchia</taxon>
        <taxon>Euheterodonta</taxon>
        <taxon>Imparidentia</taxon>
        <taxon>Neoheterodontei</taxon>
        <taxon>Myida</taxon>
        <taxon>Dreissenoidea</taxon>
        <taxon>Dreissenidae</taxon>
        <taxon>Dreissena</taxon>
    </lineage>
</organism>
<dbReference type="PROSITE" id="PS00010">
    <property type="entry name" value="ASX_HYDROXYL"/>
    <property type="match status" value="2"/>
</dbReference>
<evidence type="ECO:0000313" key="17">
    <source>
        <dbReference type="EMBL" id="KAH3853260.1"/>
    </source>
</evidence>
<keyword evidence="10" id="KW-0325">Glycoprotein</keyword>
<dbReference type="SMART" id="SM00181">
    <property type="entry name" value="EGF"/>
    <property type="match status" value="8"/>
</dbReference>
<keyword evidence="3 13" id="KW-0812">Transmembrane</keyword>
<dbReference type="Pfam" id="PF12661">
    <property type="entry name" value="hEGF"/>
    <property type="match status" value="3"/>
</dbReference>
<feature type="compositionally biased region" description="Acidic residues" evidence="12">
    <location>
        <begin position="920"/>
        <end position="930"/>
    </location>
</feature>
<dbReference type="GO" id="GO:0032991">
    <property type="term" value="C:protein-containing complex"/>
    <property type="evidence" value="ECO:0007669"/>
    <property type="project" value="TreeGrafter"/>
</dbReference>
<feature type="transmembrane region" description="Helical" evidence="13">
    <location>
        <begin position="830"/>
        <end position="851"/>
    </location>
</feature>
<feature type="disulfide bond" evidence="11">
    <location>
        <begin position="322"/>
        <end position="331"/>
    </location>
</feature>
<evidence type="ECO:0000256" key="4">
    <source>
        <dbReference type="ARBA" id="ARBA00022729"/>
    </source>
</evidence>
<dbReference type="CDD" id="cd00041">
    <property type="entry name" value="CUB"/>
    <property type="match status" value="1"/>
</dbReference>
<feature type="disulfide bond" evidence="11">
    <location>
        <begin position="285"/>
        <end position="294"/>
    </location>
</feature>
<dbReference type="SUPFAM" id="SSF49854">
    <property type="entry name" value="Spermadhesin, CUB domain"/>
    <property type="match status" value="1"/>
</dbReference>
<evidence type="ECO:0000256" key="1">
    <source>
        <dbReference type="ARBA" id="ARBA00004167"/>
    </source>
</evidence>
<dbReference type="SMART" id="SM00179">
    <property type="entry name" value="EGF_CA"/>
    <property type="match status" value="6"/>
</dbReference>
<dbReference type="Proteomes" id="UP000828390">
    <property type="component" value="Unassembled WGS sequence"/>
</dbReference>
<keyword evidence="18" id="KW-1185">Reference proteome</keyword>
<dbReference type="InterPro" id="IPR003609">
    <property type="entry name" value="Pan_app"/>
</dbReference>
<feature type="disulfide bond" evidence="11">
    <location>
        <begin position="415"/>
        <end position="425"/>
    </location>
</feature>
<reference evidence="17" key="1">
    <citation type="journal article" date="2019" name="bioRxiv">
        <title>The Genome of the Zebra Mussel, Dreissena polymorpha: A Resource for Invasive Species Research.</title>
        <authorList>
            <person name="McCartney M.A."/>
            <person name="Auch B."/>
            <person name="Kono T."/>
            <person name="Mallez S."/>
            <person name="Zhang Y."/>
            <person name="Obille A."/>
            <person name="Becker A."/>
            <person name="Abrahante J.E."/>
            <person name="Garbe J."/>
            <person name="Badalamenti J.P."/>
            <person name="Herman A."/>
            <person name="Mangelson H."/>
            <person name="Liachko I."/>
            <person name="Sullivan S."/>
            <person name="Sone E.D."/>
            <person name="Koren S."/>
            <person name="Silverstein K.A.T."/>
            <person name="Beckman K.B."/>
            <person name="Gohl D.M."/>
        </authorList>
    </citation>
    <scope>NUCLEOTIDE SEQUENCE</scope>
    <source>
        <strain evidence="17">Duluth1</strain>
        <tissue evidence="17">Whole animal</tissue>
    </source>
</reference>
<evidence type="ECO:0000256" key="11">
    <source>
        <dbReference type="PROSITE-ProRule" id="PRU00076"/>
    </source>
</evidence>
<keyword evidence="2 11" id="KW-0245">EGF-like domain</keyword>
<evidence type="ECO:0000259" key="16">
    <source>
        <dbReference type="PROSITE" id="PS50948"/>
    </source>
</evidence>
<feature type="disulfide bond" evidence="11">
    <location>
        <begin position="377"/>
        <end position="387"/>
    </location>
</feature>
<dbReference type="SMART" id="SM00042">
    <property type="entry name" value="CUB"/>
    <property type="match status" value="1"/>
</dbReference>
<evidence type="ECO:0000256" key="5">
    <source>
        <dbReference type="ARBA" id="ARBA00022737"/>
    </source>
</evidence>
<feature type="domain" description="EGF-like" evidence="15">
    <location>
        <begin position="259"/>
        <end position="295"/>
    </location>
</feature>
<dbReference type="InterPro" id="IPR035914">
    <property type="entry name" value="Sperma_CUB_dom_sf"/>
</dbReference>
<feature type="disulfide bond" evidence="11">
    <location>
        <begin position="436"/>
        <end position="445"/>
    </location>
</feature>
<feature type="domain" description="EGF-like" evidence="15">
    <location>
        <begin position="182"/>
        <end position="219"/>
    </location>
</feature>
<feature type="domain" description="EGF-like" evidence="15">
    <location>
        <begin position="448"/>
        <end position="483"/>
    </location>
</feature>
<dbReference type="SUPFAM" id="SSF57184">
    <property type="entry name" value="Growth factor receptor domain"/>
    <property type="match status" value="2"/>
</dbReference>
<keyword evidence="8 13" id="KW-0472">Membrane</keyword>
<reference evidence="17" key="2">
    <citation type="submission" date="2020-11" db="EMBL/GenBank/DDBJ databases">
        <authorList>
            <person name="McCartney M.A."/>
            <person name="Auch B."/>
            <person name="Kono T."/>
            <person name="Mallez S."/>
            <person name="Becker A."/>
            <person name="Gohl D.M."/>
            <person name="Silverstein K.A.T."/>
            <person name="Koren S."/>
            <person name="Bechman K.B."/>
            <person name="Herman A."/>
            <person name="Abrahante J.E."/>
            <person name="Garbe J."/>
        </authorList>
    </citation>
    <scope>NUCLEOTIDE SEQUENCE</scope>
    <source>
        <strain evidence="17">Duluth1</strain>
        <tissue evidence="17">Whole animal</tissue>
    </source>
</reference>
<evidence type="ECO:0000256" key="9">
    <source>
        <dbReference type="ARBA" id="ARBA00023157"/>
    </source>
</evidence>
<dbReference type="FunFam" id="2.10.25.10:FF:000279">
    <property type="entry name" value="Neurogenic locus notch 1"/>
    <property type="match status" value="1"/>
</dbReference>
<dbReference type="PROSITE" id="PS50948">
    <property type="entry name" value="PAN"/>
    <property type="match status" value="1"/>
</dbReference>
<feature type="domain" description="EGF-like" evidence="15">
    <location>
        <begin position="297"/>
        <end position="332"/>
    </location>
</feature>
<dbReference type="InterPro" id="IPR001881">
    <property type="entry name" value="EGF-like_Ca-bd_dom"/>
</dbReference>
<dbReference type="InterPro" id="IPR009030">
    <property type="entry name" value="Growth_fac_rcpt_cys_sf"/>
</dbReference>
<feature type="region of interest" description="Disordered" evidence="12">
    <location>
        <begin position="1004"/>
        <end position="1039"/>
    </location>
</feature>
<evidence type="ECO:0000256" key="13">
    <source>
        <dbReference type="SAM" id="Phobius"/>
    </source>
</evidence>
<gene>
    <name evidence="17" type="ORF">DPMN_095783</name>
</gene>
<dbReference type="FunFam" id="2.10.25.10:FF:000247">
    <property type="entry name" value="Delta/notch like EGF repeat containing"/>
    <property type="match status" value="1"/>
</dbReference>
<keyword evidence="6" id="KW-0106">Calcium</keyword>
<dbReference type="Pfam" id="PF00008">
    <property type="entry name" value="EGF"/>
    <property type="match status" value="2"/>
</dbReference>
<feature type="domain" description="EGF-like" evidence="15">
    <location>
        <begin position="221"/>
        <end position="257"/>
    </location>
</feature>